<gene>
    <name evidence="3" type="ORF">GMORB2_3065</name>
</gene>
<feature type="region of interest" description="Disordered" evidence="1">
    <location>
        <begin position="1"/>
        <end position="144"/>
    </location>
</feature>
<feature type="compositionally biased region" description="Polar residues" evidence="1">
    <location>
        <begin position="658"/>
        <end position="686"/>
    </location>
</feature>
<feature type="compositionally biased region" description="Polar residues" evidence="1">
    <location>
        <begin position="247"/>
        <end position="274"/>
    </location>
</feature>
<feature type="transmembrane region" description="Helical" evidence="2">
    <location>
        <begin position="807"/>
        <end position="827"/>
    </location>
</feature>
<feature type="compositionally biased region" description="Basic and acidic residues" evidence="1">
    <location>
        <begin position="521"/>
        <end position="533"/>
    </location>
</feature>
<dbReference type="Proteomes" id="UP000749293">
    <property type="component" value="Unassembled WGS sequence"/>
</dbReference>
<feature type="region of interest" description="Disordered" evidence="1">
    <location>
        <begin position="423"/>
        <end position="486"/>
    </location>
</feature>
<evidence type="ECO:0000313" key="4">
    <source>
        <dbReference type="Proteomes" id="UP000749293"/>
    </source>
</evidence>
<feature type="compositionally biased region" description="Polar residues" evidence="1">
    <location>
        <begin position="300"/>
        <end position="311"/>
    </location>
</feature>
<dbReference type="EMBL" id="JAANYQ010000017">
    <property type="protein sequence ID" value="KAF4120264.1"/>
    <property type="molecule type" value="Genomic_DNA"/>
</dbReference>
<accession>A0A9P4YR51</accession>
<feature type="transmembrane region" description="Helical" evidence="2">
    <location>
        <begin position="741"/>
        <end position="762"/>
    </location>
</feature>
<name>A0A9P4YR51_9HYPO</name>
<feature type="region of interest" description="Disordered" evidence="1">
    <location>
        <begin position="617"/>
        <end position="698"/>
    </location>
</feature>
<feature type="compositionally biased region" description="Low complexity" evidence="1">
    <location>
        <begin position="345"/>
        <end position="355"/>
    </location>
</feature>
<feature type="compositionally biased region" description="Low complexity" evidence="1">
    <location>
        <begin position="473"/>
        <end position="483"/>
    </location>
</feature>
<reference evidence="3" key="1">
    <citation type="submission" date="2020-03" db="EMBL/GenBank/DDBJ databases">
        <title>Site-based positive gene gene selection in Geosmithia morbida across the United States reveals a broad range of putative effectors and factors for local host and environmental adapation.</title>
        <authorList>
            <person name="Onufrak A."/>
            <person name="Murdoch R.W."/>
            <person name="Gazis R."/>
            <person name="Huff M."/>
            <person name="Staton M."/>
            <person name="Klingeman W."/>
            <person name="Hadziabdic D."/>
        </authorList>
    </citation>
    <scope>NUCLEOTIDE SEQUENCE</scope>
    <source>
        <strain evidence="3">1262</strain>
    </source>
</reference>
<feature type="compositionally biased region" description="Low complexity" evidence="1">
    <location>
        <begin position="70"/>
        <end position="103"/>
    </location>
</feature>
<sequence>MSESPAPQRPAESSLGVPGSSRSSAPNSNLDNQDNDKLQIRVVPYSPPRISSGATTPHGRDGQGSRTQHGGVSSCPSPSGSTPTEVNSADNSSGASSLRSLSPRPKKRTISINSDKTFSLVPHSESSLSSRVGSFGSPQFSLTTPSSAWGRVSSSVFFLDNQSTTSFAAPLPTRRYSSGSAASSPPVGLGCSPIPATAPWGNRIQSGTSAHKVETSPDTKGKQPVAAAFMSSPISEAEDSLPPLPENTESGASFITPELSSQASFQSNSTLSDRTNYKIYGESSPVTPGGRQMVSEEANDSLSPSPENPNYQIIGVSSPATGPVNDESRPPTGYSDANYVVYGHSSASSSSPTSSDKGNLRPEFSRESLVVAPLRPAKQRSFHRSRISKSRSRESVRHGSLSSLGTALSQEVTRALFVSSATPSSVHASASPEISWQDPWKASPGPEFKTGTIAPAMSSHQHQWSRPLSTVMSESEGGSESGSRALSQFSITDRRSSGFHSMNSLNLLRNASPERPTPTYNRKDPSAPRPVRDYDEDGDGLADLEHLHPSWARLPNSGSSSSLERGPRSSGSTRSINPFTLPAWARLYYGSGEQRFIIAQASTDSIRSMYNGSMYNDPLHNEMLSRPPPTSRGPHSRVPSADNTSSPIRNPRRRPLPQTEQPQINHAPSNVESSRPPTVSASTHPNSGVHGAVDRVRRKTSSIWSPHLRRDRRSSGYSIWDPPSVVWSAEGGFHWRSHPQLVLFVLGFLIPFAWMAAALLPLPPKPHRHEMTEDPRTELQHDPSQSLMTIEEVHYNSTRRWRNLNRGMSVVGLLIIGAVVALAIVGVNQSWGA</sequence>
<dbReference type="AlphaFoldDB" id="A0A9P4YR51"/>
<keyword evidence="2" id="KW-1133">Transmembrane helix</keyword>
<keyword evidence="2" id="KW-0812">Transmembrane</keyword>
<feature type="region of interest" description="Disordered" evidence="1">
    <location>
        <begin position="235"/>
        <end position="403"/>
    </location>
</feature>
<evidence type="ECO:0000313" key="3">
    <source>
        <dbReference type="EMBL" id="KAF4120264.1"/>
    </source>
</evidence>
<dbReference type="RefSeq" id="XP_035318916.1">
    <property type="nucleotide sequence ID" value="XM_035465041.1"/>
</dbReference>
<keyword evidence="4" id="KW-1185">Reference proteome</keyword>
<evidence type="ECO:0000256" key="2">
    <source>
        <dbReference type="SAM" id="Phobius"/>
    </source>
</evidence>
<keyword evidence="2" id="KW-0472">Membrane</keyword>
<feature type="compositionally biased region" description="Low complexity" evidence="1">
    <location>
        <begin position="553"/>
        <end position="572"/>
    </location>
</feature>
<feature type="compositionally biased region" description="Polar residues" evidence="1">
    <location>
        <begin position="423"/>
        <end position="434"/>
    </location>
</feature>
<feature type="region of interest" description="Disordered" evidence="1">
    <location>
        <begin position="508"/>
        <end position="577"/>
    </location>
</feature>
<feature type="compositionally biased region" description="Basic residues" evidence="1">
    <location>
        <begin position="377"/>
        <end position="390"/>
    </location>
</feature>
<dbReference type="GeneID" id="55969293"/>
<feature type="compositionally biased region" description="Low complexity" evidence="1">
    <location>
        <begin position="119"/>
        <end position="137"/>
    </location>
</feature>
<evidence type="ECO:0000256" key="1">
    <source>
        <dbReference type="SAM" id="MobiDB-lite"/>
    </source>
</evidence>
<protein>
    <submittedName>
        <fullName evidence="3">Serine-rich protein</fullName>
    </submittedName>
</protein>
<proteinExistence type="predicted"/>
<organism evidence="3 4">
    <name type="scientific">Geosmithia morbida</name>
    <dbReference type="NCBI Taxonomy" id="1094350"/>
    <lineage>
        <taxon>Eukaryota</taxon>
        <taxon>Fungi</taxon>
        <taxon>Dikarya</taxon>
        <taxon>Ascomycota</taxon>
        <taxon>Pezizomycotina</taxon>
        <taxon>Sordariomycetes</taxon>
        <taxon>Hypocreomycetidae</taxon>
        <taxon>Hypocreales</taxon>
        <taxon>Bionectriaceae</taxon>
        <taxon>Geosmithia</taxon>
    </lineage>
</organism>
<dbReference type="OrthoDB" id="4153178at2759"/>
<comment type="caution">
    <text evidence="3">The sequence shown here is derived from an EMBL/GenBank/DDBJ whole genome shotgun (WGS) entry which is preliminary data.</text>
</comment>
<feature type="compositionally biased region" description="Polar residues" evidence="1">
    <location>
        <begin position="458"/>
        <end position="472"/>
    </location>
</feature>
<feature type="compositionally biased region" description="Low complexity" evidence="1">
    <location>
        <begin position="13"/>
        <end position="24"/>
    </location>
</feature>